<comment type="caution">
    <text evidence="3">The sequence shown here is derived from an EMBL/GenBank/DDBJ whole genome shotgun (WGS) entry which is preliminary data.</text>
</comment>
<dbReference type="SUPFAM" id="SSF116726">
    <property type="entry name" value="TrkA C-terminal domain-like"/>
    <property type="match status" value="1"/>
</dbReference>
<feature type="domain" description="RCK C-terminal" evidence="2">
    <location>
        <begin position="137"/>
        <end position="218"/>
    </location>
</feature>
<dbReference type="Pfam" id="PF02254">
    <property type="entry name" value="TrkA_N"/>
    <property type="match status" value="1"/>
</dbReference>
<evidence type="ECO:0000259" key="1">
    <source>
        <dbReference type="PROSITE" id="PS51201"/>
    </source>
</evidence>
<dbReference type="InterPro" id="IPR036721">
    <property type="entry name" value="RCK_C_sf"/>
</dbReference>
<dbReference type="InterPro" id="IPR050721">
    <property type="entry name" value="Trk_Ktr_HKT_K-transport"/>
</dbReference>
<accession>A0A845UVJ4</accession>
<name>A0A845UVJ4_9GAMM</name>
<dbReference type="InterPro" id="IPR036291">
    <property type="entry name" value="NAD(P)-bd_dom_sf"/>
</dbReference>
<organism evidence="3 4">
    <name type="scientific">Wenzhouxiangella limi</name>
    <dbReference type="NCBI Taxonomy" id="2707351"/>
    <lineage>
        <taxon>Bacteria</taxon>
        <taxon>Pseudomonadati</taxon>
        <taxon>Pseudomonadota</taxon>
        <taxon>Gammaproteobacteria</taxon>
        <taxon>Chromatiales</taxon>
        <taxon>Wenzhouxiangellaceae</taxon>
        <taxon>Wenzhouxiangella</taxon>
    </lineage>
</organism>
<evidence type="ECO:0000313" key="4">
    <source>
        <dbReference type="Proteomes" id="UP000484885"/>
    </source>
</evidence>
<dbReference type="InterPro" id="IPR006037">
    <property type="entry name" value="RCK_C"/>
</dbReference>
<proteinExistence type="predicted"/>
<dbReference type="PROSITE" id="PS51202">
    <property type="entry name" value="RCK_C"/>
    <property type="match status" value="1"/>
</dbReference>
<dbReference type="AlphaFoldDB" id="A0A845UVJ4"/>
<sequence length="218" mass="24204">MGHGKRKFVVIGLDILGSTVARELASFGNHVLGICTDEDRVNELADCLSEAVIADARDADALREAGVDQYDVAVVAIKNLEANILAAMNTKLLGVSEVWAKASTRVHHAILTRLDVDRVIHPEQEVGRHIAQMLHNPQVRDYIRVGEHTHVVDFAVPEKLADHPLADLKLQDRFEIRCLGLVRGPDYIGADADVRLQRDDKLLLLGHRKSLFKFTESI</sequence>
<dbReference type="PANTHER" id="PTHR43833">
    <property type="entry name" value="POTASSIUM CHANNEL PROTEIN 2-RELATED-RELATED"/>
    <property type="match status" value="1"/>
</dbReference>
<dbReference type="Gene3D" id="3.40.50.720">
    <property type="entry name" value="NAD(P)-binding Rossmann-like Domain"/>
    <property type="match status" value="1"/>
</dbReference>
<protein>
    <submittedName>
        <fullName evidence="3">TrkA family potassium uptake protein</fullName>
    </submittedName>
</protein>
<dbReference type="Gene3D" id="3.30.70.1450">
    <property type="entry name" value="Regulator of K+ conductance, C-terminal domain"/>
    <property type="match status" value="1"/>
</dbReference>
<feature type="domain" description="RCK N-terminal" evidence="1">
    <location>
        <begin position="5"/>
        <end position="120"/>
    </location>
</feature>
<dbReference type="GO" id="GO:0008324">
    <property type="term" value="F:monoatomic cation transmembrane transporter activity"/>
    <property type="evidence" value="ECO:0007669"/>
    <property type="project" value="InterPro"/>
</dbReference>
<dbReference type="Proteomes" id="UP000484885">
    <property type="component" value="Unassembled WGS sequence"/>
</dbReference>
<gene>
    <name evidence="3" type="ORF">G3I74_08895</name>
</gene>
<dbReference type="Pfam" id="PF02080">
    <property type="entry name" value="TrkA_C"/>
    <property type="match status" value="1"/>
</dbReference>
<dbReference type="InterPro" id="IPR003148">
    <property type="entry name" value="RCK_N"/>
</dbReference>
<dbReference type="PROSITE" id="PS51201">
    <property type="entry name" value="RCK_N"/>
    <property type="match status" value="1"/>
</dbReference>
<dbReference type="EMBL" id="JAAGSC010000041">
    <property type="protein sequence ID" value="NDY95843.1"/>
    <property type="molecule type" value="Genomic_DNA"/>
</dbReference>
<evidence type="ECO:0000313" key="3">
    <source>
        <dbReference type="EMBL" id="NDY95843.1"/>
    </source>
</evidence>
<dbReference type="PANTHER" id="PTHR43833:SF7">
    <property type="entry name" value="KTR SYSTEM POTASSIUM UPTAKE PROTEIN C"/>
    <property type="match status" value="1"/>
</dbReference>
<reference evidence="3 4" key="1">
    <citation type="submission" date="2020-02" db="EMBL/GenBank/DDBJ databases">
        <authorList>
            <person name="Zhang X.-Y."/>
        </authorList>
    </citation>
    <scope>NUCLEOTIDE SEQUENCE [LARGE SCALE GENOMIC DNA]</scope>
    <source>
        <strain evidence="3 4">C33</strain>
    </source>
</reference>
<keyword evidence="4" id="KW-1185">Reference proteome</keyword>
<evidence type="ECO:0000259" key="2">
    <source>
        <dbReference type="PROSITE" id="PS51202"/>
    </source>
</evidence>
<dbReference type="SUPFAM" id="SSF51735">
    <property type="entry name" value="NAD(P)-binding Rossmann-fold domains"/>
    <property type="match status" value="1"/>
</dbReference>
<dbReference type="GO" id="GO:0006813">
    <property type="term" value="P:potassium ion transport"/>
    <property type="evidence" value="ECO:0007669"/>
    <property type="project" value="InterPro"/>
</dbReference>